<reference evidence="5 6" key="1">
    <citation type="submission" date="2019-02" db="EMBL/GenBank/DDBJ databases">
        <title>Complete Genome Sequence and Methylome Analysis of free living Spirochaetas.</title>
        <authorList>
            <person name="Fomenkov A."/>
            <person name="Dubinina G."/>
            <person name="Leshcheva N."/>
            <person name="Mikheeva N."/>
            <person name="Grabovich M."/>
            <person name="Vincze T."/>
            <person name="Roberts R.J."/>
        </authorList>
    </citation>
    <scope>NUCLEOTIDE SEQUENCE [LARGE SCALE GENOMIC DNA]</scope>
    <source>
        <strain evidence="5 6">K2</strain>
    </source>
</reference>
<comment type="similarity">
    <text evidence="1">Belongs to the shaker potassium channel beta subunit family.</text>
</comment>
<dbReference type="EMBL" id="CP036150">
    <property type="protein sequence ID" value="QEN08113.1"/>
    <property type="molecule type" value="Genomic_DNA"/>
</dbReference>
<dbReference type="FunFam" id="3.20.20.100:FF:000004">
    <property type="entry name" value="Oxidoreductase, aldo/keto reductase"/>
    <property type="match status" value="1"/>
</dbReference>
<dbReference type="CDD" id="cd19074">
    <property type="entry name" value="Aldo_ket_red_shaker-like"/>
    <property type="match status" value="1"/>
</dbReference>
<dbReference type="AlphaFoldDB" id="A0A5C1QIY2"/>
<dbReference type="KEGG" id="ock:EXM22_08980"/>
<name>A0A5C1QIY2_9SPIO</name>
<sequence>MEYRRIGNTGLKVSEIAYGSWLTFAHQVELENGKTIINRAFELGINYFDTADAYNRGEAEVLLGEILHHYSRSRYIVASKAYWPMSDAPTDRGLSRKHITDSVHASLARLRLSYLDIFYCHRYDPESPLSETLEAINDLIRQGKILYWGTSEWTAEQINEANRLCIEKGWSRPSINQPNYSLVKRNIEKEILPACLENGMGTANFSPLAQGILTGKYSGGTLPPGSRAADESLNSTMQNLISDKELLSRVDRLAPIASQYDLTVGQLSLAWILQNPGISSLIVGASSVEQLESNVKASGVKIEPGDMKKMDALFPLG</sequence>
<dbReference type="Gene3D" id="3.20.20.100">
    <property type="entry name" value="NADP-dependent oxidoreductase domain"/>
    <property type="match status" value="1"/>
</dbReference>
<feature type="domain" description="NADP-dependent oxidoreductase" evidence="4">
    <location>
        <begin position="15"/>
        <end position="313"/>
    </location>
</feature>
<dbReference type="RefSeq" id="WP_149486193.1">
    <property type="nucleotide sequence ID" value="NZ_CP036150.1"/>
</dbReference>
<proteinExistence type="inferred from homology"/>
<evidence type="ECO:0000313" key="5">
    <source>
        <dbReference type="EMBL" id="QEN08113.1"/>
    </source>
</evidence>
<dbReference type="GO" id="GO:0016491">
    <property type="term" value="F:oxidoreductase activity"/>
    <property type="evidence" value="ECO:0007669"/>
    <property type="project" value="UniProtKB-KW"/>
</dbReference>
<accession>A0A5C1QIY2</accession>
<dbReference type="Proteomes" id="UP000324209">
    <property type="component" value="Chromosome"/>
</dbReference>
<protein>
    <submittedName>
        <fullName evidence="5">Aldo/keto reductase</fullName>
    </submittedName>
</protein>
<evidence type="ECO:0000256" key="1">
    <source>
        <dbReference type="ARBA" id="ARBA00006515"/>
    </source>
</evidence>
<dbReference type="InterPro" id="IPR036812">
    <property type="entry name" value="NAD(P)_OxRdtase_dom_sf"/>
</dbReference>
<evidence type="ECO:0000256" key="3">
    <source>
        <dbReference type="ARBA" id="ARBA00023002"/>
    </source>
</evidence>
<dbReference type="PANTHER" id="PTHR43150">
    <property type="entry name" value="HYPERKINETIC, ISOFORM M"/>
    <property type="match status" value="1"/>
</dbReference>
<dbReference type="InterPro" id="IPR005399">
    <property type="entry name" value="K_chnl_volt-dep_bsu_KCNAB-rel"/>
</dbReference>
<keyword evidence="3" id="KW-0560">Oxidoreductase</keyword>
<evidence type="ECO:0000313" key="6">
    <source>
        <dbReference type="Proteomes" id="UP000324209"/>
    </source>
</evidence>
<dbReference type="OrthoDB" id="9804790at2"/>
<dbReference type="Pfam" id="PF00248">
    <property type="entry name" value="Aldo_ket_red"/>
    <property type="match status" value="1"/>
</dbReference>
<dbReference type="PANTHER" id="PTHR43150:SF2">
    <property type="entry name" value="HYPERKINETIC, ISOFORM M"/>
    <property type="match status" value="1"/>
</dbReference>
<evidence type="ECO:0000259" key="4">
    <source>
        <dbReference type="Pfam" id="PF00248"/>
    </source>
</evidence>
<dbReference type="InterPro" id="IPR023210">
    <property type="entry name" value="NADP_OxRdtase_dom"/>
</dbReference>
<organism evidence="5 6">
    <name type="scientific">Oceanispirochaeta crateris</name>
    <dbReference type="NCBI Taxonomy" id="2518645"/>
    <lineage>
        <taxon>Bacteria</taxon>
        <taxon>Pseudomonadati</taxon>
        <taxon>Spirochaetota</taxon>
        <taxon>Spirochaetia</taxon>
        <taxon>Spirochaetales</taxon>
        <taxon>Spirochaetaceae</taxon>
        <taxon>Oceanispirochaeta</taxon>
    </lineage>
</organism>
<evidence type="ECO:0000256" key="2">
    <source>
        <dbReference type="ARBA" id="ARBA00022857"/>
    </source>
</evidence>
<keyword evidence="2" id="KW-0521">NADP</keyword>
<dbReference type="GO" id="GO:0005829">
    <property type="term" value="C:cytosol"/>
    <property type="evidence" value="ECO:0007669"/>
    <property type="project" value="UniProtKB-ARBA"/>
</dbReference>
<keyword evidence="6" id="KW-1185">Reference proteome</keyword>
<gene>
    <name evidence="5" type="ORF">EXM22_08980</name>
</gene>
<dbReference type="SUPFAM" id="SSF51430">
    <property type="entry name" value="NAD(P)-linked oxidoreductase"/>
    <property type="match status" value="1"/>
</dbReference>